<dbReference type="EMBL" id="CP123498">
    <property type="protein sequence ID" value="WGL96048.1"/>
    <property type="molecule type" value="Genomic_DNA"/>
</dbReference>
<keyword evidence="2" id="KW-0614">Plasmid</keyword>
<evidence type="ECO:0008006" key="5">
    <source>
        <dbReference type="Google" id="ProtNLM"/>
    </source>
</evidence>
<evidence type="ECO:0000256" key="1">
    <source>
        <dbReference type="SAM" id="Phobius"/>
    </source>
</evidence>
<gene>
    <name evidence="2" type="ORF">QE207_00310</name>
    <name evidence="3" type="ORF">QE207_05535</name>
</gene>
<dbReference type="Proteomes" id="UP001177597">
    <property type="component" value="Plasmid paIh1"/>
</dbReference>
<dbReference type="EMBL" id="CP123491">
    <property type="protein sequence ID" value="WGL93740.1"/>
    <property type="molecule type" value="Genomic_DNA"/>
</dbReference>
<proteinExistence type="predicted"/>
<reference evidence="2" key="1">
    <citation type="submission" date="2023-04" db="EMBL/GenBank/DDBJ databases">
        <title>Genome dynamics across the evolutionary transition to endosymbiosis.</title>
        <authorList>
            <person name="Siozios S."/>
            <person name="Nadal-Jimenez P."/>
            <person name="Azagi T."/>
            <person name="Sprong H."/>
            <person name="Frost C.L."/>
            <person name="Parratt S.R."/>
            <person name="Taylor G."/>
            <person name="Brettell L."/>
            <person name="Lew K.C."/>
            <person name="Croft L."/>
            <person name="King K.C."/>
            <person name="Brockhurst M.A."/>
            <person name="Hypsa V."/>
            <person name="Novakova E."/>
            <person name="Darby A.C."/>
            <person name="Hurst G.D.D."/>
        </authorList>
    </citation>
    <scope>NUCLEOTIDE SEQUENCE</scope>
    <source>
        <strain evidence="2">AIh</strain>
        <plasmid evidence="2">paIh1</plasmid>
    </source>
</reference>
<feature type="transmembrane region" description="Helical" evidence="1">
    <location>
        <begin position="78"/>
        <end position="100"/>
    </location>
</feature>
<dbReference type="Proteomes" id="UP001177597">
    <property type="component" value="Chromosome"/>
</dbReference>
<accession>A0AA95GAS4</accession>
<protein>
    <recommendedName>
        <fullName evidence="5">DUF1640 domain-containing protein</fullName>
    </recommendedName>
</protein>
<dbReference type="RefSeq" id="WP_280628208.1">
    <property type="nucleotide sequence ID" value="NZ_CP123491.1"/>
</dbReference>
<keyword evidence="1" id="KW-0812">Transmembrane</keyword>
<evidence type="ECO:0000313" key="4">
    <source>
        <dbReference type="Proteomes" id="UP001177597"/>
    </source>
</evidence>
<keyword evidence="1" id="KW-1133">Transmembrane helix</keyword>
<evidence type="ECO:0000313" key="3">
    <source>
        <dbReference type="EMBL" id="WGL96048.1"/>
    </source>
</evidence>
<keyword evidence="1" id="KW-0472">Membrane</keyword>
<organism evidence="2 4">
    <name type="scientific">Arsenophonus nasoniae</name>
    <name type="common">son-killer infecting Nasonia vitripennis</name>
    <dbReference type="NCBI Taxonomy" id="638"/>
    <lineage>
        <taxon>Bacteria</taxon>
        <taxon>Pseudomonadati</taxon>
        <taxon>Pseudomonadota</taxon>
        <taxon>Gammaproteobacteria</taxon>
        <taxon>Enterobacterales</taxon>
        <taxon>Morganellaceae</taxon>
        <taxon>Arsenophonus</taxon>
    </lineage>
</organism>
<sequence>MGQVSFDTLKFVETLESAGLPTAQAKAISIAVRESHEAVDVATKRDLEDVRKDLSAKISDVRKDLQLEMSGIRAEQKLIRWMLGAGILGILSLVVKAFLIPAL</sequence>
<geneLocation type="plasmid" evidence="2 4">
    <name>paIh1</name>
</geneLocation>
<dbReference type="Gene3D" id="1.20.5.340">
    <property type="match status" value="1"/>
</dbReference>
<evidence type="ECO:0000313" key="2">
    <source>
        <dbReference type="EMBL" id="WGL93740.1"/>
    </source>
</evidence>
<name>A0AA95GAS4_9GAMM</name>
<dbReference type="AlphaFoldDB" id="A0AA95GAS4"/>